<gene>
    <name evidence="1" type="ORF">PLEPLA_LOCUS47102</name>
</gene>
<comment type="caution">
    <text evidence="1">The sequence shown here is derived from an EMBL/GenBank/DDBJ whole genome shotgun (WGS) entry which is preliminary data.</text>
</comment>
<reference evidence="1" key="1">
    <citation type="submission" date="2020-03" db="EMBL/GenBank/DDBJ databases">
        <authorList>
            <person name="Weist P."/>
        </authorList>
    </citation>
    <scope>NUCLEOTIDE SEQUENCE</scope>
</reference>
<evidence type="ECO:0000313" key="1">
    <source>
        <dbReference type="EMBL" id="CAB1459265.1"/>
    </source>
</evidence>
<name>A0A9N7W345_PLEPL</name>
<dbReference type="AlphaFoldDB" id="A0A9N7W345"/>
<keyword evidence="2" id="KW-1185">Reference proteome</keyword>
<dbReference type="EMBL" id="CADEAL010004424">
    <property type="protein sequence ID" value="CAB1459265.1"/>
    <property type="molecule type" value="Genomic_DNA"/>
</dbReference>
<proteinExistence type="predicted"/>
<accession>A0A9N7W345</accession>
<dbReference type="Proteomes" id="UP001153269">
    <property type="component" value="Unassembled WGS sequence"/>
</dbReference>
<evidence type="ECO:0000313" key="2">
    <source>
        <dbReference type="Proteomes" id="UP001153269"/>
    </source>
</evidence>
<sequence length="133" mass="14294">MVPSGGLLRAKMAPAGTQMGSAAFRCALKSRNVAKGQQEKDPPRVINVTQGAPCITVSGRLLSVCGRVGESQTASRMYIVSCVETHSFLRPQGIRKLREARTPLAPSHSLSLGDIPDCPATENTFEQGRRTWS</sequence>
<protein>
    <submittedName>
        <fullName evidence="1">Uncharacterized protein</fullName>
    </submittedName>
</protein>
<organism evidence="1 2">
    <name type="scientific">Pleuronectes platessa</name>
    <name type="common">European plaice</name>
    <dbReference type="NCBI Taxonomy" id="8262"/>
    <lineage>
        <taxon>Eukaryota</taxon>
        <taxon>Metazoa</taxon>
        <taxon>Chordata</taxon>
        <taxon>Craniata</taxon>
        <taxon>Vertebrata</taxon>
        <taxon>Euteleostomi</taxon>
        <taxon>Actinopterygii</taxon>
        <taxon>Neopterygii</taxon>
        <taxon>Teleostei</taxon>
        <taxon>Neoteleostei</taxon>
        <taxon>Acanthomorphata</taxon>
        <taxon>Carangaria</taxon>
        <taxon>Pleuronectiformes</taxon>
        <taxon>Pleuronectoidei</taxon>
        <taxon>Pleuronectidae</taxon>
        <taxon>Pleuronectes</taxon>
    </lineage>
</organism>